<name>A0A4V1D1R7_9BACT</name>
<evidence type="ECO:0000313" key="9">
    <source>
        <dbReference type="EMBL" id="QCD36147.1"/>
    </source>
</evidence>
<evidence type="ECO:0000313" key="10">
    <source>
        <dbReference type="Proteomes" id="UP000297031"/>
    </source>
</evidence>
<dbReference type="Gene3D" id="2.60.120.10">
    <property type="entry name" value="Jelly Rolls"/>
    <property type="match status" value="2"/>
</dbReference>
<dbReference type="GO" id="GO:0004476">
    <property type="term" value="F:mannose-6-phosphate isomerase activity"/>
    <property type="evidence" value="ECO:0007669"/>
    <property type="project" value="InterPro"/>
</dbReference>
<feature type="binding site" evidence="5">
    <location>
        <position position="178"/>
    </location>
    <ligand>
        <name>Zn(2+)</name>
        <dbReference type="ChEBI" id="CHEBI:29105"/>
    </ligand>
</feature>
<dbReference type="PANTHER" id="PTHR42742">
    <property type="entry name" value="TRANSCRIPTIONAL REPRESSOR MPRA"/>
    <property type="match status" value="1"/>
</dbReference>
<dbReference type="InterPro" id="IPR014710">
    <property type="entry name" value="RmlC-like_jellyroll"/>
</dbReference>
<dbReference type="Pfam" id="PF20511">
    <property type="entry name" value="PMI_typeI_cat"/>
    <property type="match status" value="1"/>
</dbReference>
<dbReference type="InterPro" id="IPR049071">
    <property type="entry name" value="MPI_cupin_dom"/>
</dbReference>
<dbReference type="PIRSF" id="PIRSF036894">
    <property type="entry name" value="PMI_Firm_short"/>
    <property type="match status" value="1"/>
</dbReference>
<dbReference type="Pfam" id="PF21621">
    <property type="entry name" value="MPI_cupin_dom"/>
    <property type="match status" value="1"/>
</dbReference>
<feature type="domain" description="Phosphomannose isomerase type I catalytic" evidence="7">
    <location>
        <begin position="12"/>
        <end position="113"/>
    </location>
</feature>
<dbReference type="PANTHER" id="PTHR42742:SF3">
    <property type="entry name" value="FRUCTOKINASE"/>
    <property type="match status" value="1"/>
</dbReference>
<evidence type="ECO:0000259" key="7">
    <source>
        <dbReference type="Pfam" id="PF20511"/>
    </source>
</evidence>
<evidence type="ECO:0000256" key="4">
    <source>
        <dbReference type="ARBA" id="ARBA00030762"/>
    </source>
</evidence>
<dbReference type="OrthoDB" id="9808275at2"/>
<keyword evidence="1 5" id="KW-0479">Metal-binding</keyword>
<feature type="binding site" evidence="5">
    <location>
        <position position="120"/>
    </location>
    <ligand>
        <name>Zn(2+)</name>
        <dbReference type="ChEBI" id="CHEBI:29105"/>
    </ligand>
</feature>
<dbReference type="EMBL" id="CP039393">
    <property type="protein sequence ID" value="QCD36147.1"/>
    <property type="molecule type" value="Genomic_DNA"/>
</dbReference>
<feature type="binding site" evidence="5">
    <location>
        <position position="103"/>
    </location>
    <ligand>
        <name>Zn(2+)</name>
        <dbReference type="ChEBI" id="CHEBI:29105"/>
    </ligand>
</feature>
<comment type="cofactor">
    <cofactor evidence="5">
        <name>Zn(2+)</name>
        <dbReference type="ChEBI" id="CHEBI:29105"/>
    </cofactor>
    <text evidence="5">Binds 1 zinc ion per subunit.</text>
</comment>
<feature type="domain" description="Mannose-6-phosphate isomerase cupin" evidence="8">
    <location>
        <begin position="246"/>
        <end position="318"/>
    </location>
</feature>
<dbReference type="RefSeq" id="WP_136410682.1">
    <property type="nucleotide sequence ID" value="NZ_CP039393.1"/>
</dbReference>
<dbReference type="KEGG" id="mgod:E7746_09780"/>
<dbReference type="SUPFAM" id="SSF51182">
    <property type="entry name" value="RmlC-like cupins"/>
    <property type="match status" value="1"/>
</dbReference>
<dbReference type="InterPro" id="IPR046457">
    <property type="entry name" value="PMI_typeI_cat"/>
</dbReference>
<dbReference type="CDD" id="cd07010">
    <property type="entry name" value="cupin_PMI_type_I_N_bac"/>
    <property type="match status" value="1"/>
</dbReference>
<dbReference type="InterPro" id="IPR051804">
    <property type="entry name" value="Carb_Metab_Reg_Kinase/Isom"/>
</dbReference>
<feature type="active site" evidence="6">
    <location>
        <position position="198"/>
    </location>
</feature>
<reference evidence="9 10" key="1">
    <citation type="submission" date="2019-02" db="EMBL/GenBank/DDBJ databases">
        <title>Isolation and identification of novel species under the genus Muribaculum.</title>
        <authorList>
            <person name="Miyake S."/>
            <person name="Ding Y."/>
            <person name="Low A."/>
            <person name="Soh M."/>
            <person name="Seedorf H."/>
        </authorList>
    </citation>
    <scope>NUCLEOTIDE SEQUENCE [LARGE SCALE GENOMIC DNA]</scope>
    <source>
        <strain evidence="9 10">TLL-A4</strain>
    </source>
</reference>
<gene>
    <name evidence="9" type="ORF">E7746_09780</name>
</gene>
<evidence type="ECO:0000259" key="8">
    <source>
        <dbReference type="Pfam" id="PF21621"/>
    </source>
</evidence>
<dbReference type="Proteomes" id="UP000297031">
    <property type="component" value="Chromosome"/>
</dbReference>
<sequence>MILRPFKFVPYFKTVLWGGHKIASYKGIVTDKNCIGESWEVSGVPGHESVVAEGPDKGMNLKELIDKYKGELVGESVYKRFGDKFPLLIKIIDARRDLSVQVHPDDELAMKRHGSFGKTEMWYIIDAQPGAKIYAGLSESITPDDYTRLVEEKRIMDVVAAHDSHKGDVFYLPAGRIHSIGAGNLFAEIQETSDITYRVYDFDRRDSEGNTRDLHTELAKDAIDYNVYNDYRRDYDKDATGVTPLIDCEYFDINLVVVDDRLELPCDGESFIIIMCVEGEAKVITDGGCVTTAGRGETLLVPASTHSISIEGNAKLLTAVI</sequence>
<dbReference type="InterPro" id="IPR014628">
    <property type="entry name" value="Man6P_isomerase_Firm_short"/>
</dbReference>
<evidence type="ECO:0000256" key="5">
    <source>
        <dbReference type="PIRSR" id="PIRSR036894-1"/>
    </source>
</evidence>
<keyword evidence="2 5" id="KW-0862">Zinc</keyword>
<dbReference type="GO" id="GO:0005975">
    <property type="term" value="P:carbohydrate metabolic process"/>
    <property type="evidence" value="ECO:0007669"/>
    <property type="project" value="InterPro"/>
</dbReference>
<keyword evidence="10" id="KW-1185">Reference proteome</keyword>
<keyword evidence="9" id="KW-0413">Isomerase</keyword>
<protein>
    <recommendedName>
        <fullName evidence="3">Phosphohexomutase</fullName>
    </recommendedName>
    <alternativeName>
        <fullName evidence="4">Phosphomannose isomerase</fullName>
    </alternativeName>
</protein>
<organism evidence="9 10">
    <name type="scientific">Muribaculum gordoncarteri</name>
    <dbReference type="NCBI Taxonomy" id="2530390"/>
    <lineage>
        <taxon>Bacteria</taxon>
        <taxon>Pseudomonadati</taxon>
        <taxon>Bacteroidota</taxon>
        <taxon>Bacteroidia</taxon>
        <taxon>Bacteroidales</taxon>
        <taxon>Muribaculaceae</taxon>
        <taxon>Muribaculum</taxon>
    </lineage>
</organism>
<accession>A0A4V1D1R7</accession>
<evidence type="ECO:0000256" key="1">
    <source>
        <dbReference type="ARBA" id="ARBA00022723"/>
    </source>
</evidence>
<proteinExistence type="predicted"/>
<dbReference type="AlphaFoldDB" id="A0A4V1D1R7"/>
<dbReference type="InterPro" id="IPR011051">
    <property type="entry name" value="RmlC_Cupin_sf"/>
</dbReference>
<dbReference type="GO" id="GO:0008270">
    <property type="term" value="F:zinc ion binding"/>
    <property type="evidence" value="ECO:0007669"/>
    <property type="project" value="InterPro"/>
</dbReference>
<evidence type="ECO:0000256" key="2">
    <source>
        <dbReference type="ARBA" id="ARBA00022833"/>
    </source>
</evidence>
<evidence type="ECO:0000256" key="3">
    <source>
        <dbReference type="ARBA" id="ARBA00029741"/>
    </source>
</evidence>
<evidence type="ECO:0000256" key="6">
    <source>
        <dbReference type="PIRSR" id="PIRSR036894-2"/>
    </source>
</evidence>